<evidence type="ECO:0008006" key="4">
    <source>
        <dbReference type="Google" id="ProtNLM"/>
    </source>
</evidence>
<dbReference type="PANTHER" id="PTHR12773:SF0">
    <property type="entry name" value="MULTIFUNCTIONAL METHYLTRANSFERASE SUBUNIT TRM112-LIKE PROTEIN"/>
    <property type="match status" value="1"/>
</dbReference>
<dbReference type="Gene3D" id="2.20.25.10">
    <property type="match status" value="1"/>
</dbReference>
<dbReference type="GO" id="GO:0046982">
    <property type="term" value="F:protein heterodimerization activity"/>
    <property type="evidence" value="ECO:0007669"/>
    <property type="project" value="InterPro"/>
</dbReference>
<dbReference type="VEuPathDB" id="GiardiaDB:GL50581_388"/>
<dbReference type="EMBL" id="ACGJ01000532">
    <property type="protein sequence ID" value="EET02348.1"/>
    <property type="molecule type" value="Genomic_DNA"/>
</dbReference>
<dbReference type="Proteomes" id="UP000002488">
    <property type="component" value="Unassembled WGS sequence"/>
</dbReference>
<evidence type="ECO:0000313" key="3">
    <source>
        <dbReference type="Proteomes" id="UP000002488"/>
    </source>
</evidence>
<organism evidence="2 3">
    <name type="scientific">Giardia intestinalis (strain ATCC 50581 / GS clone H7)</name>
    <name type="common">Giardia lamblia</name>
    <dbReference type="NCBI Taxonomy" id="598745"/>
    <lineage>
        <taxon>Eukaryota</taxon>
        <taxon>Metamonada</taxon>
        <taxon>Diplomonadida</taxon>
        <taxon>Hexamitidae</taxon>
        <taxon>Giardiinae</taxon>
        <taxon>Giardia</taxon>
    </lineage>
</organism>
<accession>C6LNT2</accession>
<dbReference type="InterPro" id="IPR039127">
    <property type="entry name" value="Trm112"/>
</dbReference>
<protein>
    <recommendedName>
        <fullName evidence="4">Trm112p-like protein</fullName>
    </recommendedName>
</protein>
<evidence type="ECO:0000256" key="1">
    <source>
        <dbReference type="ARBA" id="ARBA00007980"/>
    </source>
</evidence>
<dbReference type="SUPFAM" id="SSF158997">
    <property type="entry name" value="Trm112p-like"/>
    <property type="match status" value="1"/>
</dbReference>
<dbReference type="PANTHER" id="PTHR12773">
    <property type="entry name" value="UPF0315 PROTEIN-RELATED"/>
    <property type="match status" value="1"/>
</dbReference>
<evidence type="ECO:0000313" key="2">
    <source>
        <dbReference type="EMBL" id="EET02348.1"/>
    </source>
</evidence>
<dbReference type="AlphaFoldDB" id="C6LNT2"/>
<dbReference type="OMA" id="CCTANAG"/>
<dbReference type="Pfam" id="PF03966">
    <property type="entry name" value="Trm112p"/>
    <property type="match status" value="1"/>
</dbReference>
<gene>
    <name evidence="2" type="ORF">GL50581_388</name>
</gene>
<dbReference type="GO" id="GO:0070476">
    <property type="term" value="P:rRNA (guanine-N7)-methylation"/>
    <property type="evidence" value="ECO:0007669"/>
    <property type="project" value="TreeGrafter"/>
</dbReference>
<dbReference type="OrthoDB" id="2187549at2759"/>
<comment type="similarity">
    <text evidence="1">Belongs to the TRM112 family.</text>
</comment>
<reference evidence="2 3" key="1">
    <citation type="journal article" date="2009" name="PLoS Pathog.">
        <title>Draft genome sequencing of giardia intestinalis assemblage B isolate GS: is human giardiasis caused by two different species?</title>
        <authorList>
            <person name="Franzen O."/>
            <person name="Jerlstrom-Hultqvist J."/>
            <person name="Castro E."/>
            <person name="Sherwood E."/>
            <person name="Ankarklev J."/>
            <person name="Reiner D.S."/>
            <person name="Palm D."/>
            <person name="Andersson J.O."/>
            <person name="Andersson B."/>
            <person name="Svard S.G."/>
        </authorList>
    </citation>
    <scope>NUCLEOTIDE SEQUENCE [LARGE SCALE GENOMIC DNA]</scope>
    <source>
        <strain evidence="3">ATCC 50581 / GS clone H7</strain>
    </source>
</reference>
<dbReference type="GO" id="GO:0030488">
    <property type="term" value="P:tRNA methylation"/>
    <property type="evidence" value="ECO:0007669"/>
    <property type="project" value="TreeGrafter"/>
</dbReference>
<sequence>MLTCPKKTCCTANAGFTVNVTEQAEDDAPEYNIDVIRKAAGRMDYSMFYGMIGHAVEGLPPELPDDYDSNQEFLTVLAYTLYGLIILEGTLTCNSCGLVFPITEGVPRMRLPEEDADEFIGNQP</sequence>
<comment type="caution">
    <text evidence="2">The sequence shown here is derived from an EMBL/GenBank/DDBJ whole genome shotgun (WGS) entry which is preliminary data.</text>
</comment>
<proteinExistence type="inferred from homology"/>
<dbReference type="InterPro" id="IPR005651">
    <property type="entry name" value="Trm112-like"/>
</dbReference>
<name>C6LNT2_GIAIB</name>